<sequence>MAPWVKRVFIHILPRLLVMRRPQYKFDTSRYTSGRVLMRTVRGREKTCYYPYHTPTQEDSEEHLTPKRFHSRPPSKEDLSPSRYLQQYENTSINELYKDNKYISN</sequence>
<dbReference type="Proteomes" id="UP000078542">
    <property type="component" value="Unassembled WGS sequence"/>
</dbReference>
<protein>
    <submittedName>
        <fullName evidence="2">Acetylcholine receptor subunit alpha-like protein</fullName>
    </submittedName>
</protein>
<evidence type="ECO:0000256" key="1">
    <source>
        <dbReference type="SAM" id="MobiDB-lite"/>
    </source>
</evidence>
<comment type="caution">
    <text evidence="2">The sequence shown here is derived from an EMBL/GenBank/DDBJ whole genome shotgun (WGS) entry which is preliminary data.</text>
</comment>
<keyword evidence="3" id="KW-1185">Reference proteome</keyword>
<reference evidence="2 3" key="1">
    <citation type="submission" date="2016-03" db="EMBL/GenBank/DDBJ databases">
        <title>Cyphomyrmex costatus WGS genome.</title>
        <authorList>
            <person name="Nygaard S."/>
            <person name="Hu H."/>
            <person name="Boomsma J."/>
            <person name="Zhang G."/>
        </authorList>
    </citation>
    <scope>NUCLEOTIDE SEQUENCE [LARGE SCALE GENOMIC DNA]</scope>
    <source>
        <strain evidence="2">MS0001</strain>
        <tissue evidence="2">Whole body</tissue>
    </source>
</reference>
<dbReference type="GO" id="GO:0006811">
    <property type="term" value="P:monoatomic ion transport"/>
    <property type="evidence" value="ECO:0007669"/>
    <property type="project" value="InterPro"/>
</dbReference>
<name>A0A151K1V1_9HYME</name>
<evidence type="ECO:0000313" key="2">
    <source>
        <dbReference type="EMBL" id="KYN50105.1"/>
    </source>
</evidence>
<dbReference type="GO" id="GO:0016020">
    <property type="term" value="C:membrane"/>
    <property type="evidence" value="ECO:0007669"/>
    <property type="project" value="InterPro"/>
</dbReference>
<proteinExistence type="predicted"/>
<dbReference type="SUPFAM" id="SSF90112">
    <property type="entry name" value="Neurotransmitter-gated ion-channel transmembrane pore"/>
    <property type="match status" value="1"/>
</dbReference>
<accession>A0A151K1V1</accession>
<keyword evidence="2" id="KW-0675">Receptor</keyword>
<gene>
    <name evidence="2" type="ORF">ALC62_00133</name>
</gene>
<dbReference type="EMBL" id="LKEX01009528">
    <property type="protein sequence ID" value="KYN50105.1"/>
    <property type="molecule type" value="Genomic_DNA"/>
</dbReference>
<dbReference type="InterPro" id="IPR036719">
    <property type="entry name" value="Neuro-gated_channel_TM_sf"/>
</dbReference>
<feature type="region of interest" description="Disordered" evidence="1">
    <location>
        <begin position="50"/>
        <end position="82"/>
    </location>
</feature>
<dbReference type="AlphaFoldDB" id="A0A151K1V1"/>
<evidence type="ECO:0000313" key="3">
    <source>
        <dbReference type="Proteomes" id="UP000078542"/>
    </source>
</evidence>
<organism evidence="2 3">
    <name type="scientific">Cyphomyrmex costatus</name>
    <dbReference type="NCBI Taxonomy" id="456900"/>
    <lineage>
        <taxon>Eukaryota</taxon>
        <taxon>Metazoa</taxon>
        <taxon>Ecdysozoa</taxon>
        <taxon>Arthropoda</taxon>
        <taxon>Hexapoda</taxon>
        <taxon>Insecta</taxon>
        <taxon>Pterygota</taxon>
        <taxon>Neoptera</taxon>
        <taxon>Endopterygota</taxon>
        <taxon>Hymenoptera</taxon>
        <taxon>Apocrita</taxon>
        <taxon>Aculeata</taxon>
        <taxon>Formicoidea</taxon>
        <taxon>Formicidae</taxon>
        <taxon>Myrmicinae</taxon>
        <taxon>Cyphomyrmex</taxon>
    </lineage>
</organism>
<dbReference type="STRING" id="456900.A0A151K1V1"/>